<gene>
    <name evidence="2" type="ORF">ARMSODRAFT_955767</name>
</gene>
<evidence type="ECO:0000256" key="1">
    <source>
        <dbReference type="SAM" id="MobiDB-lite"/>
    </source>
</evidence>
<dbReference type="Proteomes" id="UP000218334">
    <property type="component" value="Unassembled WGS sequence"/>
</dbReference>
<dbReference type="AlphaFoldDB" id="A0A2H3C6V9"/>
<organism evidence="2 3">
    <name type="scientific">Armillaria solidipes</name>
    <dbReference type="NCBI Taxonomy" id="1076256"/>
    <lineage>
        <taxon>Eukaryota</taxon>
        <taxon>Fungi</taxon>
        <taxon>Dikarya</taxon>
        <taxon>Basidiomycota</taxon>
        <taxon>Agaricomycotina</taxon>
        <taxon>Agaricomycetes</taxon>
        <taxon>Agaricomycetidae</taxon>
        <taxon>Agaricales</taxon>
        <taxon>Marasmiineae</taxon>
        <taxon>Physalacriaceae</taxon>
        <taxon>Armillaria</taxon>
    </lineage>
</organism>
<reference evidence="3" key="1">
    <citation type="journal article" date="2017" name="Nat. Ecol. Evol.">
        <title>Genome expansion and lineage-specific genetic innovations in the forest pathogenic fungi Armillaria.</title>
        <authorList>
            <person name="Sipos G."/>
            <person name="Prasanna A.N."/>
            <person name="Walter M.C."/>
            <person name="O'Connor E."/>
            <person name="Balint B."/>
            <person name="Krizsan K."/>
            <person name="Kiss B."/>
            <person name="Hess J."/>
            <person name="Varga T."/>
            <person name="Slot J."/>
            <person name="Riley R."/>
            <person name="Boka B."/>
            <person name="Rigling D."/>
            <person name="Barry K."/>
            <person name="Lee J."/>
            <person name="Mihaltcheva S."/>
            <person name="LaButti K."/>
            <person name="Lipzen A."/>
            <person name="Waldron R."/>
            <person name="Moloney N.M."/>
            <person name="Sperisen C."/>
            <person name="Kredics L."/>
            <person name="Vagvoelgyi C."/>
            <person name="Patrignani A."/>
            <person name="Fitzpatrick D."/>
            <person name="Nagy I."/>
            <person name="Doyle S."/>
            <person name="Anderson J.B."/>
            <person name="Grigoriev I.V."/>
            <person name="Gueldener U."/>
            <person name="Muensterkoetter M."/>
            <person name="Nagy L.G."/>
        </authorList>
    </citation>
    <scope>NUCLEOTIDE SEQUENCE [LARGE SCALE GENOMIC DNA]</scope>
    <source>
        <strain evidence="3">28-4</strain>
    </source>
</reference>
<keyword evidence="3" id="KW-1185">Reference proteome</keyword>
<sequence length="51" mass="5893">MRVCWDHLKDIKKGFRTLQQSGETVKKQLRYGPNKIMAKSDSNSNDKRAAL</sequence>
<protein>
    <submittedName>
        <fullName evidence="2">Uncharacterized protein</fullName>
    </submittedName>
</protein>
<proteinExistence type="predicted"/>
<name>A0A2H3C6V9_9AGAR</name>
<dbReference type="EMBL" id="KZ293425">
    <property type="protein sequence ID" value="PBK71026.1"/>
    <property type="molecule type" value="Genomic_DNA"/>
</dbReference>
<evidence type="ECO:0000313" key="3">
    <source>
        <dbReference type="Proteomes" id="UP000218334"/>
    </source>
</evidence>
<evidence type="ECO:0000313" key="2">
    <source>
        <dbReference type="EMBL" id="PBK71026.1"/>
    </source>
</evidence>
<accession>A0A2H3C6V9</accession>
<feature type="region of interest" description="Disordered" evidence="1">
    <location>
        <begin position="32"/>
        <end position="51"/>
    </location>
</feature>